<sequence length="367" mass="42432">MPPFERPKAPFDPSQLRAWSDNVEPQMRHLLWGDYWQRFNTIQIPIFGPDVYFENALHIAKLAKGQKEEFERRFEALNKRRQELASKMFTAAMRAIDEDETYLCKNARNRVSELCQTGCYLDFLRLLIGISHGWDEDAAQDSQLDDGTGNLSEETQDSTDQIQDSDDEETHDEALWFGDDYFGAPMDRRTREEQLVRILSHCMGVSAHDPCTSPSNDTVGPESDVSVSERENEEEEVPHRQGKRKRDLSEDDVPTARSLRRKLMSGIIPDQKDFPLTPQGDIDWEAIDDELLFPSSLDEYHFGEYDYDGYDYDEDDDDDDEEQDGDDEGDEEEDDDDGDQDGGEEEYDEKEDGDDENRVPIKISFFL</sequence>
<proteinExistence type="predicted"/>
<protein>
    <submittedName>
        <fullName evidence="3">Uncharacterized protein</fullName>
    </submittedName>
</protein>
<dbReference type="EMBL" id="JAOPEN010000002">
    <property type="protein sequence ID" value="KAJ4862643.1"/>
    <property type="molecule type" value="Genomic_DNA"/>
</dbReference>
<keyword evidence="1" id="KW-0175">Coiled coil</keyword>
<keyword evidence="4" id="KW-1185">Reference proteome</keyword>
<accession>A0A9W9BFY9</accession>
<evidence type="ECO:0000256" key="1">
    <source>
        <dbReference type="SAM" id="Coils"/>
    </source>
</evidence>
<comment type="caution">
    <text evidence="3">The sequence shown here is derived from an EMBL/GenBank/DDBJ whole genome shotgun (WGS) entry which is preliminary data.</text>
</comment>
<reference evidence="3" key="1">
    <citation type="submission" date="2022-09" db="EMBL/GenBank/DDBJ databases">
        <title>Chromosome-level assembly of Trichoderma breve T069, a fungus used in development of biopesticide product.</title>
        <authorList>
            <person name="Lin R."/>
            <person name="Liu T."/>
        </authorList>
    </citation>
    <scope>NUCLEOTIDE SEQUENCE</scope>
    <source>
        <strain evidence="3">T069</strain>
    </source>
</reference>
<evidence type="ECO:0000256" key="2">
    <source>
        <dbReference type="SAM" id="MobiDB-lite"/>
    </source>
</evidence>
<evidence type="ECO:0000313" key="3">
    <source>
        <dbReference type="EMBL" id="KAJ4862643.1"/>
    </source>
</evidence>
<organism evidence="3 4">
    <name type="scientific">Trichoderma breve</name>
    <dbReference type="NCBI Taxonomy" id="2034170"/>
    <lineage>
        <taxon>Eukaryota</taxon>
        <taxon>Fungi</taxon>
        <taxon>Dikarya</taxon>
        <taxon>Ascomycota</taxon>
        <taxon>Pezizomycotina</taxon>
        <taxon>Sordariomycetes</taxon>
        <taxon>Hypocreomycetidae</taxon>
        <taxon>Hypocreales</taxon>
        <taxon>Hypocreaceae</taxon>
        <taxon>Trichoderma</taxon>
    </lineage>
</organism>
<dbReference type="GeneID" id="80865495"/>
<feature type="region of interest" description="Disordered" evidence="2">
    <location>
        <begin position="293"/>
        <end position="367"/>
    </location>
</feature>
<dbReference type="AlphaFoldDB" id="A0A9W9BFY9"/>
<gene>
    <name evidence="3" type="ORF">T069G_03597</name>
</gene>
<dbReference type="RefSeq" id="XP_056031699.1">
    <property type="nucleotide sequence ID" value="XM_056170807.1"/>
</dbReference>
<evidence type="ECO:0000313" key="4">
    <source>
        <dbReference type="Proteomes" id="UP001140511"/>
    </source>
</evidence>
<feature type="compositionally biased region" description="Acidic residues" evidence="2">
    <location>
        <begin position="305"/>
        <end position="355"/>
    </location>
</feature>
<feature type="region of interest" description="Disordered" evidence="2">
    <location>
        <begin position="139"/>
        <end position="170"/>
    </location>
</feature>
<name>A0A9W9BFY9_9HYPO</name>
<feature type="coiled-coil region" evidence="1">
    <location>
        <begin position="60"/>
        <end position="87"/>
    </location>
</feature>
<dbReference type="Proteomes" id="UP001140511">
    <property type="component" value="Unassembled WGS sequence"/>
</dbReference>
<feature type="region of interest" description="Disordered" evidence="2">
    <location>
        <begin position="208"/>
        <end position="254"/>
    </location>
</feature>